<keyword evidence="2 3" id="KW-0539">Nucleus</keyword>
<dbReference type="GeneID" id="104732536"/>
<proteinExistence type="predicted"/>
<protein>
    <submittedName>
        <fullName evidence="5">Paired amphipathic helix protein Sin3-like 4</fullName>
    </submittedName>
</protein>
<dbReference type="InterPro" id="IPR039774">
    <property type="entry name" value="Sin3-like"/>
</dbReference>
<dbReference type="PANTHER" id="PTHR12346">
    <property type="entry name" value="SIN3B-RELATED"/>
    <property type="match status" value="1"/>
</dbReference>
<name>A0ABM1QQZ6_CAMSA</name>
<keyword evidence="4" id="KW-1185">Reference proteome</keyword>
<evidence type="ECO:0000256" key="3">
    <source>
        <dbReference type="PROSITE-ProRule" id="PRU00810"/>
    </source>
</evidence>
<dbReference type="SUPFAM" id="SSF47762">
    <property type="entry name" value="PAH2 domain"/>
    <property type="match status" value="2"/>
</dbReference>
<dbReference type="RefSeq" id="XP_019089184.1">
    <property type="nucleotide sequence ID" value="XM_019233639.1"/>
</dbReference>
<dbReference type="InterPro" id="IPR036600">
    <property type="entry name" value="PAH_sf"/>
</dbReference>
<reference evidence="5" key="2">
    <citation type="submission" date="2025-08" db="UniProtKB">
        <authorList>
            <consortium name="RefSeq"/>
        </authorList>
    </citation>
    <scope>IDENTIFICATION</scope>
    <source>
        <tissue evidence="5">Leaf</tissue>
    </source>
</reference>
<dbReference type="InterPro" id="IPR003822">
    <property type="entry name" value="PAH"/>
</dbReference>
<evidence type="ECO:0000313" key="5">
    <source>
        <dbReference type="RefSeq" id="XP_019089184.1"/>
    </source>
</evidence>
<reference evidence="4" key="1">
    <citation type="journal article" date="2014" name="Nat. Commun.">
        <title>The emerging biofuel crop Camelina sativa retains a highly undifferentiated hexaploid genome structure.</title>
        <authorList>
            <person name="Kagale S."/>
            <person name="Koh C."/>
            <person name="Nixon J."/>
            <person name="Bollina V."/>
            <person name="Clarke W.E."/>
            <person name="Tuteja R."/>
            <person name="Spillane C."/>
            <person name="Robinson S.J."/>
            <person name="Links M.G."/>
            <person name="Clarke C."/>
            <person name="Higgins E.E."/>
            <person name="Huebert T."/>
            <person name="Sharpe A.G."/>
            <person name="Parkin I.A."/>
        </authorList>
    </citation>
    <scope>NUCLEOTIDE SEQUENCE [LARGE SCALE GENOMIC DNA]</scope>
    <source>
        <strain evidence="4">cv. DH55</strain>
    </source>
</reference>
<dbReference type="PROSITE" id="PS51477">
    <property type="entry name" value="PAH"/>
    <property type="match status" value="1"/>
</dbReference>
<dbReference type="Pfam" id="PF02671">
    <property type="entry name" value="PAH"/>
    <property type="match status" value="1"/>
</dbReference>
<evidence type="ECO:0000313" key="4">
    <source>
        <dbReference type="Proteomes" id="UP000694864"/>
    </source>
</evidence>
<sequence>MVAPRPTKTNPQEYLKIVKKKLKNKHDVYIRFLEVMTAFTARRMDSYIVRSVVKELFKEDKELISGFNAFLPKELRIKLDGEQTTPIMSDEYWKALDFVKKVKKQFQDDVRIYKSFVNIMDMFMKEKKSTAEICHEDAYFIGNYPIPGPSRLACGFLSLSPSESLSKERMR</sequence>
<comment type="subcellular location">
    <subcellularLocation>
        <location evidence="1 3">Nucleus</location>
    </subcellularLocation>
</comment>
<gene>
    <name evidence="5" type="primary">LOC104732536</name>
</gene>
<dbReference type="Proteomes" id="UP000694864">
    <property type="component" value="Chromosome 12"/>
</dbReference>
<dbReference type="PANTHER" id="PTHR12346:SF46">
    <property type="entry name" value="HISTONE DEACETYLASE INTERACTING DOMAIN-CONTAINING PROTEIN"/>
    <property type="match status" value="1"/>
</dbReference>
<accession>A0ABM1QQZ6</accession>
<evidence type="ECO:0000256" key="2">
    <source>
        <dbReference type="ARBA" id="ARBA00023242"/>
    </source>
</evidence>
<evidence type="ECO:0000256" key="1">
    <source>
        <dbReference type="ARBA" id="ARBA00004123"/>
    </source>
</evidence>
<organism evidence="4 5">
    <name type="scientific">Camelina sativa</name>
    <name type="common">False flax</name>
    <name type="synonym">Myagrum sativum</name>
    <dbReference type="NCBI Taxonomy" id="90675"/>
    <lineage>
        <taxon>Eukaryota</taxon>
        <taxon>Viridiplantae</taxon>
        <taxon>Streptophyta</taxon>
        <taxon>Embryophyta</taxon>
        <taxon>Tracheophyta</taxon>
        <taxon>Spermatophyta</taxon>
        <taxon>Magnoliopsida</taxon>
        <taxon>eudicotyledons</taxon>
        <taxon>Gunneridae</taxon>
        <taxon>Pentapetalae</taxon>
        <taxon>rosids</taxon>
        <taxon>malvids</taxon>
        <taxon>Brassicales</taxon>
        <taxon>Brassicaceae</taxon>
        <taxon>Camelineae</taxon>
        <taxon>Camelina</taxon>
    </lineage>
</organism>
<dbReference type="Gene3D" id="1.20.1160.11">
    <property type="entry name" value="Paired amphipathic helix"/>
    <property type="match status" value="2"/>
</dbReference>